<organism evidence="1 2">
    <name type="scientific">Nemania bipapillata</name>
    <dbReference type="NCBI Taxonomy" id="110536"/>
    <lineage>
        <taxon>Eukaryota</taxon>
        <taxon>Fungi</taxon>
        <taxon>Dikarya</taxon>
        <taxon>Ascomycota</taxon>
        <taxon>Pezizomycotina</taxon>
        <taxon>Sordariomycetes</taxon>
        <taxon>Xylariomycetidae</taxon>
        <taxon>Xylariales</taxon>
        <taxon>Xylariaceae</taxon>
        <taxon>Nemania</taxon>
    </lineage>
</organism>
<protein>
    <submittedName>
        <fullName evidence="1">Uncharacterized protein</fullName>
    </submittedName>
</protein>
<accession>A0ACC2IH36</accession>
<gene>
    <name evidence="1" type="ORF">ONZ43_g4891</name>
</gene>
<evidence type="ECO:0000313" key="1">
    <source>
        <dbReference type="EMBL" id="KAJ8114475.1"/>
    </source>
</evidence>
<comment type="caution">
    <text evidence="1">The sequence shown here is derived from an EMBL/GenBank/DDBJ whole genome shotgun (WGS) entry which is preliminary data.</text>
</comment>
<keyword evidence="2" id="KW-1185">Reference proteome</keyword>
<reference evidence="1" key="1">
    <citation type="submission" date="2022-11" db="EMBL/GenBank/DDBJ databases">
        <title>Genome Sequence of Nemania bipapillata.</title>
        <authorList>
            <person name="Buettner E."/>
        </authorList>
    </citation>
    <scope>NUCLEOTIDE SEQUENCE</scope>
    <source>
        <strain evidence="1">CP14</strain>
    </source>
</reference>
<sequence>MSEEEEDLSKPYSPFAGLGPALEPSRYHLSEAYPNSWLEPARTNDDHRVPGYSISEYVARAMFDAFAGLGVNIADEKKEAPLGAGTIVADTAVSNRAPPRTGSDDVFG</sequence>
<evidence type="ECO:0000313" key="2">
    <source>
        <dbReference type="Proteomes" id="UP001153334"/>
    </source>
</evidence>
<proteinExistence type="predicted"/>
<dbReference type="EMBL" id="JAPESX010001406">
    <property type="protein sequence ID" value="KAJ8114475.1"/>
    <property type="molecule type" value="Genomic_DNA"/>
</dbReference>
<dbReference type="Proteomes" id="UP001153334">
    <property type="component" value="Unassembled WGS sequence"/>
</dbReference>
<name>A0ACC2IH36_9PEZI</name>